<name>A0A4Y2NHQ0_ARAVE</name>
<keyword evidence="2" id="KW-1185">Reference proteome</keyword>
<accession>A0A4Y2NHQ0</accession>
<dbReference type="Proteomes" id="UP000499080">
    <property type="component" value="Unassembled WGS sequence"/>
</dbReference>
<evidence type="ECO:0000313" key="1">
    <source>
        <dbReference type="EMBL" id="GBN39015.1"/>
    </source>
</evidence>
<evidence type="ECO:0000313" key="2">
    <source>
        <dbReference type="Proteomes" id="UP000499080"/>
    </source>
</evidence>
<organism evidence="1 2">
    <name type="scientific">Araneus ventricosus</name>
    <name type="common">Orbweaver spider</name>
    <name type="synonym">Epeira ventricosa</name>
    <dbReference type="NCBI Taxonomy" id="182803"/>
    <lineage>
        <taxon>Eukaryota</taxon>
        <taxon>Metazoa</taxon>
        <taxon>Ecdysozoa</taxon>
        <taxon>Arthropoda</taxon>
        <taxon>Chelicerata</taxon>
        <taxon>Arachnida</taxon>
        <taxon>Araneae</taxon>
        <taxon>Araneomorphae</taxon>
        <taxon>Entelegynae</taxon>
        <taxon>Araneoidea</taxon>
        <taxon>Araneidae</taxon>
        <taxon>Araneus</taxon>
    </lineage>
</organism>
<gene>
    <name evidence="1" type="ORF">AVEN_58534_1</name>
</gene>
<sequence length="149" mass="17190">MEQEIKVRETPSEEELAACKQIQEYESRRIQTRQILRSDRKSLKRSSPNSEARIRKAKEVENFNEAMKIANEVIEMTGKCPVLNCSKHQDTKNEDTLIEVEATICTDMDTDSVVDDQELAATKPVEGKTDEKELHIKQPERFNNLIQVQ</sequence>
<comment type="caution">
    <text evidence="1">The sequence shown here is derived from an EMBL/GenBank/DDBJ whole genome shotgun (WGS) entry which is preliminary data.</text>
</comment>
<reference evidence="1 2" key="1">
    <citation type="journal article" date="2019" name="Sci. Rep.">
        <title>Orb-weaving spider Araneus ventricosus genome elucidates the spidroin gene catalogue.</title>
        <authorList>
            <person name="Kono N."/>
            <person name="Nakamura H."/>
            <person name="Ohtoshi R."/>
            <person name="Moran D.A.P."/>
            <person name="Shinohara A."/>
            <person name="Yoshida Y."/>
            <person name="Fujiwara M."/>
            <person name="Mori M."/>
            <person name="Tomita M."/>
            <person name="Arakawa K."/>
        </authorList>
    </citation>
    <scope>NUCLEOTIDE SEQUENCE [LARGE SCALE GENOMIC DNA]</scope>
</reference>
<dbReference type="EMBL" id="BGPR01009275">
    <property type="protein sequence ID" value="GBN39015.1"/>
    <property type="molecule type" value="Genomic_DNA"/>
</dbReference>
<protein>
    <submittedName>
        <fullName evidence="1">Uncharacterized protein</fullName>
    </submittedName>
</protein>
<dbReference type="AlphaFoldDB" id="A0A4Y2NHQ0"/>
<proteinExistence type="predicted"/>